<accession>A0AAV5HR89</accession>
<comment type="caution">
    <text evidence="1">The sequence shown here is derived from an EMBL/GenBank/DDBJ whole genome shotgun (WGS) entry which is preliminary data.</text>
</comment>
<evidence type="ECO:0000313" key="1">
    <source>
        <dbReference type="EMBL" id="GKU89067.1"/>
    </source>
</evidence>
<keyword evidence="2" id="KW-1185">Reference proteome</keyword>
<name>A0AAV5HR89_9ROSI</name>
<gene>
    <name evidence="1" type="ORF">SLEP1_g3258</name>
</gene>
<dbReference type="EMBL" id="BPVZ01000003">
    <property type="protein sequence ID" value="GKU89067.1"/>
    <property type="molecule type" value="Genomic_DNA"/>
</dbReference>
<protein>
    <submittedName>
        <fullName evidence="1">Uncharacterized protein</fullName>
    </submittedName>
</protein>
<dbReference type="AlphaFoldDB" id="A0AAV5HR89"/>
<proteinExistence type="predicted"/>
<evidence type="ECO:0000313" key="2">
    <source>
        <dbReference type="Proteomes" id="UP001054252"/>
    </source>
</evidence>
<sequence length="114" mass="12746">MPKAPNRSHFLTSATAKTHCRCSAIAFDAPSYFSDVSGIRWGSTSLQGPREEMEDDFGDPIGRSRWILLRSCFCGHAGFSSVKFLRLGLNEEIPFANYFLSLFVFTNCTSSCFE</sequence>
<reference evidence="1 2" key="1">
    <citation type="journal article" date="2021" name="Commun. Biol.">
        <title>The genome of Shorea leprosula (Dipterocarpaceae) highlights the ecological relevance of drought in aseasonal tropical rainforests.</title>
        <authorList>
            <person name="Ng K.K.S."/>
            <person name="Kobayashi M.J."/>
            <person name="Fawcett J.A."/>
            <person name="Hatakeyama M."/>
            <person name="Paape T."/>
            <person name="Ng C.H."/>
            <person name="Ang C.C."/>
            <person name="Tnah L.H."/>
            <person name="Lee C.T."/>
            <person name="Nishiyama T."/>
            <person name="Sese J."/>
            <person name="O'Brien M.J."/>
            <person name="Copetti D."/>
            <person name="Mohd Noor M.I."/>
            <person name="Ong R.C."/>
            <person name="Putra M."/>
            <person name="Sireger I.Z."/>
            <person name="Indrioko S."/>
            <person name="Kosugi Y."/>
            <person name="Izuno A."/>
            <person name="Isagi Y."/>
            <person name="Lee S.L."/>
            <person name="Shimizu K.K."/>
        </authorList>
    </citation>
    <scope>NUCLEOTIDE SEQUENCE [LARGE SCALE GENOMIC DNA]</scope>
    <source>
        <strain evidence="1">214</strain>
    </source>
</reference>
<organism evidence="1 2">
    <name type="scientific">Rubroshorea leprosula</name>
    <dbReference type="NCBI Taxonomy" id="152421"/>
    <lineage>
        <taxon>Eukaryota</taxon>
        <taxon>Viridiplantae</taxon>
        <taxon>Streptophyta</taxon>
        <taxon>Embryophyta</taxon>
        <taxon>Tracheophyta</taxon>
        <taxon>Spermatophyta</taxon>
        <taxon>Magnoliopsida</taxon>
        <taxon>eudicotyledons</taxon>
        <taxon>Gunneridae</taxon>
        <taxon>Pentapetalae</taxon>
        <taxon>rosids</taxon>
        <taxon>malvids</taxon>
        <taxon>Malvales</taxon>
        <taxon>Dipterocarpaceae</taxon>
        <taxon>Rubroshorea</taxon>
    </lineage>
</organism>
<dbReference type="Proteomes" id="UP001054252">
    <property type="component" value="Unassembled WGS sequence"/>
</dbReference>